<dbReference type="InParanoid" id="A0A0C3CY98"/>
<dbReference type="AlphaFoldDB" id="A0A0C3CY98"/>
<dbReference type="HOGENOM" id="CLU_1886966_0_0_1"/>
<reference evidence="1 2" key="1">
    <citation type="submission" date="2014-04" db="EMBL/GenBank/DDBJ databases">
        <authorList>
            <consortium name="DOE Joint Genome Institute"/>
            <person name="Kuo A."/>
            <person name="Kohler A."/>
            <person name="Nagy L.G."/>
            <person name="Floudas D."/>
            <person name="Copeland A."/>
            <person name="Barry K.W."/>
            <person name="Cichocki N."/>
            <person name="Veneault-Fourrey C."/>
            <person name="LaButti K."/>
            <person name="Lindquist E.A."/>
            <person name="Lipzen A."/>
            <person name="Lundell T."/>
            <person name="Morin E."/>
            <person name="Murat C."/>
            <person name="Sun H."/>
            <person name="Tunlid A."/>
            <person name="Henrissat B."/>
            <person name="Grigoriev I.V."/>
            <person name="Hibbett D.S."/>
            <person name="Martin F."/>
            <person name="Nordberg H.P."/>
            <person name="Cantor M.N."/>
            <person name="Hua S.X."/>
        </authorList>
    </citation>
    <scope>NUCLEOTIDE SEQUENCE [LARGE SCALE GENOMIC DNA]</scope>
    <source>
        <strain evidence="1 2">Foug A</strain>
    </source>
</reference>
<evidence type="ECO:0000313" key="2">
    <source>
        <dbReference type="Proteomes" id="UP000053989"/>
    </source>
</evidence>
<protein>
    <submittedName>
        <fullName evidence="1">Uncharacterized protein</fullName>
    </submittedName>
</protein>
<dbReference type="InterPro" id="IPR046521">
    <property type="entry name" value="DUF6698"/>
</dbReference>
<name>A0A0C3CY98_9AGAM</name>
<dbReference type="Proteomes" id="UP000053989">
    <property type="component" value="Unassembled WGS sequence"/>
</dbReference>
<dbReference type="OrthoDB" id="3220614at2759"/>
<sequence length="135" mass="14944">MTSICLCSEHKEYSAFCELLQIVPGLEDHLMNSSEEEVIHIADLVQKGVNGAHADDTMGMKSTIIDWITPKGQSLNPHIPRNIKSGCGFYHERMGALLCLAGLDWNHSETRAKLINGKIQKTLGMGFYAVAFLLQ</sequence>
<reference evidence="2" key="2">
    <citation type="submission" date="2015-01" db="EMBL/GenBank/DDBJ databases">
        <title>Evolutionary Origins and Diversification of the Mycorrhizal Mutualists.</title>
        <authorList>
            <consortium name="DOE Joint Genome Institute"/>
            <consortium name="Mycorrhizal Genomics Consortium"/>
            <person name="Kohler A."/>
            <person name="Kuo A."/>
            <person name="Nagy L.G."/>
            <person name="Floudas D."/>
            <person name="Copeland A."/>
            <person name="Barry K.W."/>
            <person name="Cichocki N."/>
            <person name="Veneault-Fourrey C."/>
            <person name="LaButti K."/>
            <person name="Lindquist E.A."/>
            <person name="Lipzen A."/>
            <person name="Lundell T."/>
            <person name="Morin E."/>
            <person name="Murat C."/>
            <person name="Riley R."/>
            <person name="Ohm R."/>
            <person name="Sun H."/>
            <person name="Tunlid A."/>
            <person name="Henrissat B."/>
            <person name="Grigoriev I.V."/>
            <person name="Hibbett D.S."/>
            <person name="Martin F."/>
        </authorList>
    </citation>
    <scope>NUCLEOTIDE SEQUENCE [LARGE SCALE GENOMIC DNA]</scope>
    <source>
        <strain evidence="2">Foug A</strain>
    </source>
</reference>
<keyword evidence="2" id="KW-1185">Reference proteome</keyword>
<evidence type="ECO:0000313" key="1">
    <source>
        <dbReference type="EMBL" id="KIM53570.1"/>
    </source>
</evidence>
<proteinExistence type="predicted"/>
<gene>
    <name evidence="1" type="ORF">SCLCIDRAFT_31795</name>
</gene>
<dbReference type="EMBL" id="KN822177">
    <property type="protein sequence ID" value="KIM53570.1"/>
    <property type="molecule type" value="Genomic_DNA"/>
</dbReference>
<accession>A0A0C3CY98</accession>
<dbReference type="Pfam" id="PF20414">
    <property type="entry name" value="DUF6698"/>
    <property type="match status" value="1"/>
</dbReference>
<dbReference type="STRING" id="1036808.A0A0C3CY98"/>
<organism evidence="1 2">
    <name type="scientific">Scleroderma citrinum Foug A</name>
    <dbReference type="NCBI Taxonomy" id="1036808"/>
    <lineage>
        <taxon>Eukaryota</taxon>
        <taxon>Fungi</taxon>
        <taxon>Dikarya</taxon>
        <taxon>Basidiomycota</taxon>
        <taxon>Agaricomycotina</taxon>
        <taxon>Agaricomycetes</taxon>
        <taxon>Agaricomycetidae</taxon>
        <taxon>Boletales</taxon>
        <taxon>Sclerodermatineae</taxon>
        <taxon>Sclerodermataceae</taxon>
        <taxon>Scleroderma</taxon>
    </lineage>
</organism>